<keyword evidence="3" id="KW-1185">Reference proteome</keyword>
<name>A0ABX7L5Z0_9BACL</name>
<dbReference type="RefSeq" id="WP_206100382.1">
    <property type="nucleotide sequence ID" value="NZ_CP070969.1"/>
</dbReference>
<sequence>MKQGKRPTRRQKEEIKANGLIMDNWFVERDTREELVLINRYSGKPRTIRRAVS</sequence>
<proteinExistence type="predicted"/>
<dbReference type="EMBL" id="CP070969">
    <property type="protein sequence ID" value="QSF42693.1"/>
    <property type="molecule type" value="Genomic_DNA"/>
</dbReference>
<dbReference type="InterPro" id="IPR054201">
    <property type="entry name" value="DUF6906"/>
</dbReference>
<gene>
    <name evidence="2" type="ORF">JRJ22_15365</name>
</gene>
<accession>A0ABX7L5Z0</accession>
<protein>
    <recommendedName>
        <fullName evidence="1">DUF6906 domain-containing protein</fullName>
    </recommendedName>
</protein>
<dbReference type="Pfam" id="PF21847">
    <property type="entry name" value="DUF6906"/>
    <property type="match status" value="1"/>
</dbReference>
<dbReference type="Proteomes" id="UP000663452">
    <property type="component" value="Chromosome"/>
</dbReference>
<reference evidence="2 3" key="1">
    <citation type="submission" date="2021-02" db="EMBL/GenBank/DDBJ databases">
        <title>Paenibacillus tianjinensis sp. nov.</title>
        <authorList>
            <person name="Liu H."/>
        </authorList>
    </citation>
    <scope>NUCLEOTIDE SEQUENCE [LARGE SCALE GENOMIC DNA]</scope>
    <source>
        <strain evidence="2 3">TB2019</strain>
    </source>
</reference>
<evidence type="ECO:0000313" key="3">
    <source>
        <dbReference type="Proteomes" id="UP000663452"/>
    </source>
</evidence>
<evidence type="ECO:0000259" key="1">
    <source>
        <dbReference type="Pfam" id="PF21847"/>
    </source>
</evidence>
<feature type="domain" description="DUF6906" evidence="1">
    <location>
        <begin position="1"/>
        <end position="50"/>
    </location>
</feature>
<evidence type="ECO:0000313" key="2">
    <source>
        <dbReference type="EMBL" id="QSF42693.1"/>
    </source>
</evidence>
<organism evidence="2 3">
    <name type="scientific">Paenibacillus tianjinensis</name>
    <dbReference type="NCBI Taxonomy" id="2810347"/>
    <lineage>
        <taxon>Bacteria</taxon>
        <taxon>Bacillati</taxon>
        <taxon>Bacillota</taxon>
        <taxon>Bacilli</taxon>
        <taxon>Bacillales</taxon>
        <taxon>Paenibacillaceae</taxon>
        <taxon>Paenibacillus</taxon>
    </lineage>
</organism>